<proteinExistence type="predicted"/>
<feature type="repeat" description="WD" evidence="3">
    <location>
        <begin position="28"/>
        <end position="69"/>
    </location>
</feature>
<comment type="caution">
    <text evidence="6">The sequence shown here is derived from an EMBL/GenBank/DDBJ whole genome shotgun (WGS) entry which is preliminary data.</text>
</comment>
<evidence type="ECO:0000256" key="2">
    <source>
        <dbReference type="ARBA" id="ARBA00022737"/>
    </source>
</evidence>
<feature type="repeat" description="WD" evidence="3">
    <location>
        <begin position="335"/>
        <end position="377"/>
    </location>
</feature>
<dbReference type="Pfam" id="PF00656">
    <property type="entry name" value="Peptidase_C14"/>
    <property type="match status" value="1"/>
</dbReference>
<dbReference type="PROSITE" id="PS50294">
    <property type="entry name" value="WD_REPEATS_REGION"/>
    <property type="match status" value="2"/>
</dbReference>
<feature type="domain" description="Peptidase C14 caspase" evidence="5">
    <location>
        <begin position="808"/>
        <end position="1068"/>
    </location>
</feature>
<dbReference type="PROSITE" id="PS50082">
    <property type="entry name" value="WD_REPEATS_2"/>
    <property type="match status" value="3"/>
</dbReference>
<dbReference type="InterPro" id="IPR015943">
    <property type="entry name" value="WD40/YVTN_repeat-like_dom_sf"/>
</dbReference>
<dbReference type="InterPro" id="IPR029030">
    <property type="entry name" value="Caspase-like_dom_sf"/>
</dbReference>
<dbReference type="Pfam" id="PF00400">
    <property type="entry name" value="WD40"/>
    <property type="match status" value="3"/>
</dbReference>
<dbReference type="InterPro" id="IPR036322">
    <property type="entry name" value="WD40_repeat_dom_sf"/>
</dbReference>
<dbReference type="PANTHER" id="PTHR19879:SF9">
    <property type="entry name" value="TRANSCRIPTION INITIATION FACTOR TFIID SUBUNIT 5"/>
    <property type="match status" value="1"/>
</dbReference>
<evidence type="ECO:0000313" key="7">
    <source>
        <dbReference type="Proteomes" id="UP000223913"/>
    </source>
</evidence>
<dbReference type="RefSeq" id="WP_099148881.1">
    <property type="nucleotide sequence ID" value="NZ_PDUD01000006.1"/>
</dbReference>
<gene>
    <name evidence="6" type="ORF">CRP01_04840</name>
</gene>
<reference evidence="6 7" key="1">
    <citation type="submission" date="2017-10" db="EMBL/GenBank/DDBJ databases">
        <title>The draft genome sequence of Lewinella nigricans NBRC 102662.</title>
        <authorList>
            <person name="Wang K."/>
        </authorList>
    </citation>
    <scope>NUCLEOTIDE SEQUENCE [LARGE SCALE GENOMIC DNA]</scope>
    <source>
        <strain evidence="6 7">NBRC 102662</strain>
    </source>
</reference>
<dbReference type="InterPro" id="IPR011600">
    <property type="entry name" value="Pept_C14_caspase"/>
</dbReference>
<sequence>MMKKAIHLWALLCLPLLLTAQRPVLGLPYGHTQAVLSLDFSSDGSQLLSASSDGTLMIWDVTTGKLIKSSSKQNQAVFGAKFSPDGNYAFYAWSFTEGRAKVWDIRADRNFFINEFNLAQLSPDGRWGIDYEKNLVSYPAQEKQTLPEGVQPHGFTPDGKSFYQTNPGQMHLYDLSTRKLTRTLALEGLPEMYGDRLRFSKDGQIVSVSTIDLDTNERIEKSWRISDGQLVPPLQLPEINEELQSLQDISLDGKYMLITENNGDAKLFDLDRQQFTQTYPAPVSDDQSEIMMMTGGPMGGAVAALSPDNRLVAWGGGEGKIILFDRESGRTLRKMEAHTPGVGFIYLDPDQRSLVSITTNDRRLHYWDFTTGRMSRSRALGNTELTDPSNTPFFTSAADQQEVARQGDAYWPNTYGGAPIMLTEEVRVVALSEDGAIGASWTGENDYDNLGPDGFPESKLSISIWDMATKQKLRQLDDIRTEIFSPGMGVFSPDKKFLLLGENDFWSMRKSTSRLVELESGKLIHAFPQEGYDVTSALAFSPDGNFIVIGNHEGKINLYAASSGKLLHAFPGHGGSVARMIFSADGQKLYSSSADGTIRIWDTNTHEELLYMIHVDEEDWVVVSPGGLFDASQNAMNRLYYLVENKGKTDIVELEQLKARYYEPGLLQKILGFSGERTRSVAGLDQVSLYPEVQAEIKGDQLNVQLTARSGGIGQVSIFANGKEIANDANPQRKTTVSYDLRLAQAYLFRHPDSTNLISLRVYNKDGWLKSSSIDVAYRPTAWSKGSGSGGNSGWTGKLDPKMFVVSLGTSDYTGTNLDLQYATQDATAIALALQSVGSNLFSGGEGTEVYCLTTASPDSTGLEGTPVQWQFASKENLQAVLTSIKQKAKAEDVLLVYLSGHGVTHGSAEQSQFYYLTGSMASEAMIEDAEVRGKYTISSGELTQWINDIPALKQVLVIDACNSGKVVENLTGGTRNLNSSQIRALDRMKDRTGMFVLSGSAADKVSYEASEYGQGLLTYSLLQGMLGVATRKTADGDYVDVMKLFQYARDEVPRLATTINGVQTPMLGFPKTGASFDIGIVDQNTKIPIGNKKPVIIRSNFLNQASLKDDLGLIKLLETEFRQETEKGKDADLIYVDVTDYPGAYSLSGLYTKDGENINLTVKLFENGQNPKDLQIPATDDPKRLVRLILREVKRALE</sequence>
<dbReference type="OrthoDB" id="1492850at2"/>
<dbReference type="Proteomes" id="UP000223913">
    <property type="component" value="Unassembled WGS sequence"/>
</dbReference>
<feature type="chain" id="PRO_5012271427" description="Peptidase C14 caspase domain-containing protein" evidence="4">
    <location>
        <begin position="21"/>
        <end position="1199"/>
    </location>
</feature>
<dbReference type="SUPFAM" id="SSF82171">
    <property type="entry name" value="DPP6 N-terminal domain-like"/>
    <property type="match status" value="1"/>
</dbReference>
<keyword evidence="1 3" id="KW-0853">WD repeat</keyword>
<evidence type="ECO:0000313" key="6">
    <source>
        <dbReference type="EMBL" id="PHN07772.1"/>
    </source>
</evidence>
<dbReference type="SMART" id="SM00320">
    <property type="entry name" value="WD40"/>
    <property type="match status" value="6"/>
</dbReference>
<evidence type="ECO:0000259" key="5">
    <source>
        <dbReference type="Pfam" id="PF00656"/>
    </source>
</evidence>
<evidence type="ECO:0000256" key="4">
    <source>
        <dbReference type="SAM" id="SignalP"/>
    </source>
</evidence>
<protein>
    <recommendedName>
        <fullName evidence="5">Peptidase C14 caspase domain-containing protein</fullName>
    </recommendedName>
</protein>
<dbReference type="GO" id="GO:0004197">
    <property type="term" value="F:cysteine-type endopeptidase activity"/>
    <property type="evidence" value="ECO:0007669"/>
    <property type="project" value="InterPro"/>
</dbReference>
<evidence type="ECO:0000256" key="1">
    <source>
        <dbReference type="ARBA" id="ARBA00022574"/>
    </source>
</evidence>
<organism evidence="6 7">
    <name type="scientific">Flavilitoribacter nigricans (strain ATCC 23147 / DSM 23189 / NBRC 102662 / NCIMB 1420 / SS-2)</name>
    <name type="common">Lewinella nigricans</name>
    <dbReference type="NCBI Taxonomy" id="1122177"/>
    <lineage>
        <taxon>Bacteria</taxon>
        <taxon>Pseudomonadati</taxon>
        <taxon>Bacteroidota</taxon>
        <taxon>Saprospiria</taxon>
        <taxon>Saprospirales</taxon>
        <taxon>Lewinellaceae</taxon>
        <taxon>Flavilitoribacter</taxon>
    </lineage>
</organism>
<dbReference type="InterPro" id="IPR019775">
    <property type="entry name" value="WD40_repeat_CS"/>
</dbReference>
<dbReference type="Gene3D" id="3.40.50.1460">
    <property type="match status" value="1"/>
</dbReference>
<dbReference type="SUPFAM" id="SSF52129">
    <property type="entry name" value="Caspase-like"/>
    <property type="match status" value="1"/>
</dbReference>
<evidence type="ECO:0000256" key="3">
    <source>
        <dbReference type="PROSITE-ProRule" id="PRU00221"/>
    </source>
</evidence>
<dbReference type="InterPro" id="IPR001680">
    <property type="entry name" value="WD40_rpt"/>
</dbReference>
<feature type="repeat" description="WD" evidence="3">
    <location>
        <begin position="570"/>
        <end position="611"/>
    </location>
</feature>
<keyword evidence="7" id="KW-1185">Reference proteome</keyword>
<accession>A0A2D0NH00</accession>
<keyword evidence="2" id="KW-0677">Repeat</keyword>
<dbReference type="PROSITE" id="PS00678">
    <property type="entry name" value="WD_REPEATS_1"/>
    <property type="match status" value="2"/>
</dbReference>
<dbReference type="AlphaFoldDB" id="A0A2D0NH00"/>
<dbReference type="EMBL" id="PDUD01000006">
    <property type="protein sequence ID" value="PHN07772.1"/>
    <property type="molecule type" value="Genomic_DNA"/>
</dbReference>
<dbReference type="Gene3D" id="2.130.10.10">
    <property type="entry name" value="YVTN repeat-like/Quinoprotein amine dehydrogenase"/>
    <property type="match status" value="3"/>
</dbReference>
<dbReference type="GO" id="GO:0006508">
    <property type="term" value="P:proteolysis"/>
    <property type="evidence" value="ECO:0007669"/>
    <property type="project" value="InterPro"/>
</dbReference>
<keyword evidence="4" id="KW-0732">Signal</keyword>
<name>A0A2D0NH00_FLAN2</name>
<dbReference type="PANTHER" id="PTHR19879">
    <property type="entry name" value="TRANSCRIPTION INITIATION FACTOR TFIID"/>
    <property type="match status" value="1"/>
</dbReference>
<dbReference type="SUPFAM" id="SSF50978">
    <property type="entry name" value="WD40 repeat-like"/>
    <property type="match status" value="1"/>
</dbReference>
<feature type="signal peptide" evidence="4">
    <location>
        <begin position="1"/>
        <end position="20"/>
    </location>
</feature>